<keyword evidence="5" id="KW-0819">tRNA processing</keyword>
<gene>
    <name evidence="12" type="ORF">GX50_05840</name>
</gene>
<dbReference type="Gene3D" id="3.20.20.70">
    <property type="entry name" value="Aldolase class I"/>
    <property type="match status" value="1"/>
</dbReference>
<evidence type="ECO:0000259" key="11">
    <source>
        <dbReference type="Pfam" id="PF01207"/>
    </source>
</evidence>
<dbReference type="GO" id="GO:0006397">
    <property type="term" value="P:mRNA processing"/>
    <property type="evidence" value="ECO:0007669"/>
    <property type="project" value="UniProtKB-KW"/>
</dbReference>
<proteinExistence type="predicted"/>
<evidence type="ECO:0000256" key="9">
    <source>
        <dbReference type="ARBA" id="ARBA00049447"/>
    </source>
</evidence>
<dbReference type="PANTHER" id="PTHR45936:SF1">
    <property type="entry name" value="TRNA-DIHYDROURIDINE(20) SYNTHASE [NAD(P)+]-LIKE"/>
    <property type="match status" value="1"/>
</dbReference>
<dbReference type="VEuPathDB" id="FungiDB:EMCG_09685"/>
<evidence type="ECO:0000256" key="7">
    <source>
        <dbReference type="ARBA" id="ARBA00045934"/>
    </source>
</evidence>
<name>A0A2B7ZDC7_9EURO</name>
<dbReference type="Pfam" id="PF01207">
    <property type="entry name" value="Dus"/>
    <property type="match status" value="1"/>
</dbReference>
<keyword evidence="2" id="KW-0285">Flavoprotein</keyword>
<evidence type="ECO:0000313" key="12">
    <source>
        <dbReference type="EMBL" id="PGH31360.1"/>
    </source>
</evidence>
<feature type="region of interest" description="Disordered" evidence="10">
    <location>
        <begin position="413"/>
        <end position="448"/>
    </location>
</feature>
<evidence type="ECO:0000256" key="5">
    <source>
        <dbReference type="ARBA" id="ARBA00022694"/>
    </source>
</evidence>
<dbReference type="VEuPathDB" id="FungiDB:EMCG_03688"/>
<dbReference type="InterPro" id="IPR052582">
    <property type="entry name" value="tRNA-DUS-like"/>
</dbReference>
<accession>A0A2B7ZDC7</accession>
<keyword evidence="4" id="KW-0507">mRNA processing</keyword>
<comment type="catalytic activity">
    <reaction evidence="8">
        <text>a 5,6-dihydrouridine in mRNA + NAD(+) = a uridine in mRNA + NADH + H(+)</text>
        <dbReference type="Rhea" id="RHEA:69851"/>
        <dbReference type="Rhea" id="RHEA-COMP:14658"/>
        <dbReference type="Rhea" id="RHEA-COMP:17789"/>
        <dbReference type="ChEBI" id="CHEBI:15378"/>
        <dbReference type="ChEBI" id="CHEBI:57540"/>
        <dbReference type="ChEBI" id="CHEBI:57945"/>
        <dbReference type="ChEBI" id="CHEBI:65315"/>
        <dbReference type="ChEBI" id="CHEBI:74443"/>
    </reaction>
    <physiologicalReaction direction="right-to-left" evidence="8">
        <dbReference type="Rhea" id="RHEA:69853"/>
    </physiologicalReaction>
</comment>
<comment type="cofactor">
    <cofactor evidence="1">
        <name>FMN</name>
        <dbReference type="ChEBI" id="CHEBI:58210"/>
    </cofactor>
</comment>
<dbReference type="GO" id="GO:0017150">
    <property type="term" value="F:tRNA dihydrouridine synthase activity"/>
    <property type="evidence" value="ECO:0007669"/>
    <property type="project" value="InterPro"/>
</dbReference>
<dbReference type="EMBL" id="PDND01000130">
    <property type="protein sequence ID" value="PGH31360.1"/>
    <property type="molecule type" value="Genomic_DNA"/>
</dbReference>
<dbReference type="PROSITE" id="PS01136">
    <property type="entry name" value="UPF0034"/>
    <property type="match status" value="1"/>
</dbReference>
<dbReference type="PANTHER" id="PTHR45936">
    <property type="entry name" value="TRNA-DIHYDROURIDINE(20) SYNTHASE [NAD(P)+]-LIKE"/>
    <property type="match status" value="1"/>
</dbReference>
<feature type="region of interest" description="Disordered" evidence="10">
    <location>
        <begin position="1"/>
        <end position="21"/>
    </location>
</feature>
<dbReference type="GO" id="GO:0005737">
    <property type="term" value="C:cytoplasm"/>
    <property type="evidence" value="ECO:0007669"/>
    <property type="project" value="TreeGrafter"/>
</dbReference>
<dbReference type="InterPro" id="IPR018517">
    <property type="entry name" value="tRNA_hU_synthase_CS"/>
</dbReference>
<comment type="catalytic activity">
    <reaction evidence="9">
        <text>a 5,6-dihydrouridine in mRNA + NADP(+) = a uridine in mRNA + NADPH + H(+)</text>
        <dbReference type="Rhea" id="RHEA:69855"/>
        <dbReference type="Rhea" id="RHEA-COMP:14658"/>
        <dbReference type="Rhea" id="RHEA-COMP:17789"/>
        <dbReference type="ChEBI" id="CHEBI:15378"/>
        <dbReference type="ChEBI" id="CHEBI:57783"/>
        <dbReference type="ChEBI" id="CHEBI:58349"/>
        <dbReference type="ChEBI" id="CHEBI:65315"/>
        <dbReference type="ChEBI" id="CHEBI:74443"/>
    </reaction>
    <physiologicalReaction direction="right-to-left" evidence="9">
        <dbReference type="Rhea" id="RHEA:69857"/>
    </physiologicalReaction>
</comment>
<feature type="compositionally biased region" description="Low complexity" evidence="10">
    <location>
        <begin position="1"/>
        <end position="18"/>
    </location>
</feature>
<dbReference type="CDD" id="cd02801">
    <property type="entry name" value="DUS_like_FMN"/>
    <property type="match status" value="1"/>
</dbReference>
<protein>
    <submittedName>
        <fullName evidence="12">tRNA-dihydrouridine synthase 2</fullName>
    </submittedName>
</protein>
<keyword evidence="13" id="KW-1185">Reference proteome</keyword>
<comment type="caution">
    <text evidence="12">The sequence shown here is derived from an EMBL/GenBank/DDBJ whole genome shotgun (WGS) entry which is preliminary data.</text>
</comment>
<keyword evidence="6" id="KW-0560">Oxidoreductase</keyword>
<evidence type="ECO:0000256" key="6">
    <source>
        <dbReference type="ARBA" id="ARBA00023002"/>
    </source>
</evidence>
<dbReference type="InterPro" id="IPR013785">
    <property type="entry name" value="Aldolase_TIM"/>
</dbReference>
<evidence type="ECO:0000256" key="2">
    <source>
        <dbReference type="ARBA" id="ARBA00022630"/>
    </source>
</evidence>
<dbReference type="GO" id="GO:0050660">
    <property type="term" value="F:flavin adenine dinucleotide binding"/>
    <property type="evidence" value="ECO:0007669"/>
    <property type="project" value="InterPro"/>
</dbReference>
<evidence type="ECO:0000313" key="13">
    <source>
        <dbReference type="Proteomes" id="UP000226031"/>
    </source>
</evidence>
<feature type="region of interest" description="Disordered" evidence="10">
    <location>
        <begin position="367"/>
        <end position="386"/>
    </location>
</feature>
<sequence>MGSTAKSPPSAAAPSLTPHVPIPKNGVDYRGKIVLAPMVRSGELPSRLLALKYGADLVWGPETIDRALIGCTRRINPRNSMVEFTRLPSNGGRQNKPAAKESIIYRLDPQRESGKLIFQIGTASPDLAVQAAKIIAADVAGIDVNAGCPKAFSTSGGMGAALLQTPDLLVSILTTLVREIGTPYQIGISVKIRILAEPERTRDLVTRLCATGITGLTVHCRTTPMRPRERAIRDQLPMIASICRAAGVAILMNGDVQSRDHGLALMSEYGVDGAMIATSAEANSSCFRSSDEGGLLPWRDIVHAYMDFCLQCENKWGNSKYLLNMLIPGKERAFNAAKQSKSYQDCCRVLGFEDLVPRAKVVDEIIGRTPAEGHGEEEEEEERDELVSVKKKKIKIPAVQKAMLTNESAKAAGISAGNGNTRSGSRLGKDRGVKRATTTPMLDENVNLPDAAVSMDMAAAHPPAMENAPVTSPLHG</sequence>
<reference evidence="12 13" key="1">
    <citation type="submission" date="2017-10" db="EMBL/GenBank/DDBJ databases">
        <title>Comparative genomics in systemic dimorphic fungi from Ajellomycetaceae.</title>
        <authorList>
            <person name="Munoz J.F."/>
            <person name="Mcewen J.G."/>
            <person name="Clay O.K."/>
            <person name="Cuomo C.A."/>
        </authorList>
    </citation>
    <scope>NUCLEOTIDE SEQUENCE [LARGE SCALE GENOMIC DNA]</scope>
    <source>
        <strain evidence="12 13">UAMH4076</strain>
    </source>
</reference>
<dbReference type="AlphaFoldDB" id="A0A2B7ZDC7"/>
<dbReference type="STRING" id="73230.A0A2B7ZDC7"/>
<feature type="domain" description="DUS-like FMN-binding" evidence="11">
    <location>
        <begin position="99"/>
        <end position="288"/>
    </location>
</feature>
<keyword evidence="3" id="KW-0288">FMN</keyword>
<evidence type="ECO:0000256" key="1">
    <source>
        <dbReference type="ARBA" id="ARBA00001917"/>
    </source>
</evidence>
<evidence type="ECO:0000256" key="10">
    <source>
        <dbReference type="SAM" id="MobiDB-lite"/>
    </source>
</evidence>
<comment type="function">
    <text evidence="7">Catalyzes the synthesis of dihydrouridine, a modified base found in the D-loop of most tRNAs. Specifically modifies U47 in cytoplasmic tRNAs. Catalyzes the synthesis of dihydrouridine in some mRNAs, thereby affecting their translation.</text>
</comment>
<dbReference type="SUPFAM" id="SSF51395">
    <property type="entry name" value="FMN-linked oxidoreductases"/>
    <property type="match status" value="1"/>
</dbReference>
<dbReference type="InterPro" id="IPR035587">
    <property type="entry name" value="DUS-like_FMN-bd"/>
</dbReference>
<dbReference type="Proteomes" id="UP000226031">
    <property type="component" value="Unassembled WGS sequence"/>
</dbReference>
<evidence type="ECO:0000256" key="4">
    <source>
        <dbReference type="ARBA" id="ARBA00022664"/>
    </source>
</evidence>
<evidence type="ECO:0000256" key="3">
    <source>
        <dbReference type="ARBA" id="ARBA00022643"/>
    </source>
</evidence>
<evidence type="ECO:0000256" key="8">
    <source>
        <dbReference type="ARBA" id="ARBA00048342"/>
    </source>
</evidence>
<feature type="compositionally biased region" description="Acidic residues" evidence="10">
    <location>
        <begin position="375"/>
        <end position="384"/>
    </location>
</feature>
<organism evidence="12 13">
    <name type="scientific">[Emmonsia] crescens</name>
    <dbReference type="NCBI Taxonomy" id="73230"/>
    <lineage>
        <taxon>Eukaryota</taxon>
        <taxon>Fungi</taxon>
        <taxon>Dikarya</taxon>
        <taxon>Ascomycota</taxon>
        <taxon>Pezizomycotina</taxon>
        <taxon>Eurotiomycetes</taxon>
        <taxon>Eurotiomycetidae</taxon>
        <taxon>Onygenales</taxon>
        <taxon>Ajellomycetaceae</taxon>
        <taxon>Emergomyces</taxon>
    </lineage>
</organism>